<dbReference type="InterPro" id="IPR036059">
    <property type="entry name" value="TldD/PmbA_sf"/>
</dbReference>
<accession>A0ABP1C498</accession>
<dbReference type="PANTHER" id="PTHR30624:SF10">
    <property type="entry name" value="CONSERVED PROTEIN"/>
    <property type="match status" value="1"/>
</dbReference>
<dbReference type="Proteomes" id="UP001497493">
    <property type="component" value="Chromosome"/>
</dbReference>
<dbReference type="PANTHER" id="PTHR30624">
    <property type="entry name" value="UNCHARACTERIZED PROTEIN TLDD AND PMBA"/>
    <property type="match status" value="1"/>
</dbReference>
<comment type="similarity">
    <text evidence="1">Belongs to the peptidase U62 family.</text>
</comment>
<dbReference type="InterPro" id="IPR045569">
    <property type="entry name" value="Metalloprtase-TldD/E_C"/>
</dbReference>
<reference evidence="7 8" key="1">
    <citation type="submission" date="2024-04" db="EMBL/GenBank/DDBJ databases">
        <authorList>
            <person name="Cremers G."/>
        </authorList>
    </citation>
    <scope>NUCLEOTIDE SEQUENCE [LARGE SCALE GENOMIC DNA]</scope>
    <source>
        <strain evidence="7">MeCH1-AG</strain>
    </source>
</reference>
<name>A0ABP1C498_9GAMM</name>
<gene>
    <name evidence="7" type="ORF">MECH1_V1_0251</name>
</gene>
<evidence type="ECO:0000256" key="1">
    <source>
        <dbReference type="ARBA" id="ARBA00005836"/>
    </source>
</evidence>
<dbReference type="InterPro" id="IPR035068">
    <property type="entry name" value="TldD/PmbA_N"/>
</dbReference>
<dbReference type="SUPFAM" id="SSF111283">
    <property type="entry name" value="Putative modulator of DNA gyrase, PmbA/TldD"/>
    <property type="match status" value="1"/>
</dbReference>
<evidence type="ECO:0000313" key="8">
    <source>
        <dbReference type="Proteomes" id="UP001497493"/>
    </source>
</evidence>
<evidence type="ECO:0000259" key="5">
    <source>
        <dbReference type="Pfam" id="PF01523"/>
    </source>
</evidence>
<keyword evidence="2" id="KW-0645">Protease</keyword>
<dbReference type="EMBL" id="OZ026884">
    <property type="protein sequence ID" value="CAL1239027.1"/>
    <property type="molecule type" value="Genomic_DNA"/>
</dbReference>
<keyword evidence="4" id="KW-0482">Metalloprotease</keyword>
<feature type="domain" description="Metalloprotease TldD/E C-terminal" evidence="6">
    <location>
        <begin position="243"/>
        <end position="485"/>
    </location>
</feature>
<organism evidence="7 8">
    <name type="scientific">Candidatus Methylocalor cossyra</name>
    <dbReference type="NCBI Taxonomy" id="3108543"/>
    <lineage>
        <taxon>Bacteria</taxon>
        <taxon>Pseudomonadati</taxon>
        <taxon>Pseudomonadota</taxon>
        <taxon>Gammaproteobacteria</taxon>
        <taxon>Methylococcales</taxon>
        <taxon>Methylococcaceae</taxon>
        <taxon>Candidatus Methylocalor</taxon>
    </lineage>
</organism>
<evidence type="ECO:0000256" key="2">
    <source>
        <dbReference type="ARBA" id="ARBA00022670"/>
    </source>
</evidence>
<evidence type="ECO:0000256" key="3">
    <source>
        <dbReference type="ARBA" id="ARBA00022801"/>
    </source>
</evidence>
<evidence type="ECO:0000313" key="7">
    <source>
        <dbReference type="EMBL" id="CAL1239027.1"/>
    </source>
</evidence>
<dbReference type="Pfam" id="PF19289">
    <property type="entry name" value="PmbA_TldD_3rd"/>
    <property type="match status" value="1"/>
</dbReference>
<keyword evidence="8" id="KW-1185">Reference proteome</keyword>
<dbReference type="Pfam" id="PF01523">
    <property type="entry name" value="PmbA_TldD_1st"/>
    <property type="match status" value="1"/>
</dbReference>
<evidence type="ECO:0000256" key="4">
    <source>
        <dbReference type="ARBA" id="ARBA00023049"/>
    </source>
</evidence>
<proteinExistence type="inferred from homology"/>
<dbReference type="InterPro" id="IPR002510">
    <property type="entry name" value="Metalloprtase-TldD/E_N"/>
</dbReference>
<protein>
    <submittedName>
        <fullName evidence="7">TldD family protein, Beta/Gamma-proteobacterial subgroup</fullName>
    </submittedName>
</protein>
<dbReference type="Gene3D" id="3.30.2290.10">
    <property type="entry name" value="PmbA/TldD superfamily"/>
    <property type="match status" value="1"/>
</dbReference>
<evidence type="ECO:0000259" key="6">
    <source>
        <dbReference type="Pfam" id="PF19289"/>
    </source>
</evidence>
<sequence>MDASLALRPDFPAFDPLAALARIRTEADWVGLRYVQEITHSRAVRNQRPERNAVVIERGILVETLVEGQIAYAGTSDLSAAAITAAARRAAALAKASARWKVFPFSTALRPPARGSFQSPRQVALDGASLTQFTEHLIEASRHLRVSDRIVTALAEAGLVETHSYYVTSNGGDVTQDFLLVTQHFTAIARDGTETQQRSLNGPTARCWQGGLEAFDWDGLYGECQRVGREALELLTAEPCPTERLDLILAPDQMLLQIHESVGHPLELDRILGDERNYAGWSFVKPEDFGRLRYGSALMNVTFDPSVAGEFASYAFDDGGSPALRHYLIKDGLLLRGLGGLESQARLGLPGVANFRSAGWNRAPIDRMGNINLEPGSTSLEAMIASVKRGVYMESNRSWSIDDYRRKFQFGCEYARLIEDGRLTKVLKNPNYRGISVPFWQSLKAVGRPEEVRAFGTPYCGKGEPNQAIRVGHAAPPCLFADVDVFGEAP</sequence>
<keyword evidence="3" id="KW-0378">Hydrolase</keyword>
<dbReference type="InterPro" id="IPR051463">
    <property type="entry name" value="Peptidase_U62_metallo"/>
</dbReference>
<feature type="domain" description="Metalloprotease TldD/E N-terminal" evidence="5">
    <location>
        <begin position="32"/>
        <end position="94"/>
    </location>
</feature>
<dbReference type="RefSeq" id="WP_348758624.1">
    <property type="nucleotide sequence ID" value="NZ_OZ026884.1"/>
</dbReference>